<dbReference type="SUPFAM" id="SSF46689">
    <property type="entry name" value="Homeodomain-like"/>
    <property type="match status" value="1"/>
</dbReference>
<evidence type="ECO:0000313" key="5">
    <source>
        <dbReference type="EMBL" id="NJP48374.1"/>
    </source>
</evidence>
<reference evidence="5 6" key="1">
    <citation type="submission" date="2020-03" db="EMBL/GenBank/DDBJ databases">
        <title>WGS of actinomycetes isolated from Thailand.</title>
        <authorList>
            <person name="Thawai C."/>
        </authorList>
    </citation>
    <scope>NUCLEOTIDE SEQUENCE [LARGE SCALE GENOMIC DNA]</scope>
    <source>
        <strain evidence="5 6">PRB2-1</strain>
    </source>
</reference>
<evidence type="ECO:0000259" key="4">
    <source>
        <dbReference type="PROSITE" id="PS01124"/>
    </source>
</evidence>
<gene>
    <name evidence="5" type="ORF">HCN08_34005</name>
</gene>
<dbReference type="SMART" id="SM00342">
    <property type="entry name" value="HTH_ARAC"/>
    <property type="match status" value="1"/>
</dbReference>
<dbReference type="Gene3D" id="1.10.10.60">
    <property type="entry name" value="Homeodomain-like"/>
    <property type="match status" value="1"/>
</dbReference>
<evidence type="ECO:0000256" key="2">
    <source>
        <dbReference type="ARBA" id="ARBA00023125"/>
    </source>
</evidence>
<dbReference type="InterPro" id="IPR020449">
    <property type="entry name" value="Tscrpt_reg_AraC-type_HTH"/>
</dbReference>
<proteinExistence type="predicted"/>
<accession>A0ABX1A381</accession>
<dbReference type="InterPro" id="IPR018062">
    <property type="entry name" value="HTH_AraC-typ_CS"/>
</dbReference>
<keyword evidence="3" id="KW-0804">Transcription</keyword>
<keyword evidence="1" id="KW-0805">Transcription regulation</keyword>
<dbReference type="RefSeq" id="WP_167987199.1">
    <property type="nucleotide sequence ID" value="NZ_JAATEJ010000049.1"/>
</dbReference>
<dbReference type="Proteomes" id="UP000734511">
    <property type="component" value="Unassembled WGS sequence"/>
</dbReference>
<comment type="caution">
    <text evidence="5">The sequence shown here is derived from an EMBL/GenBank/DDBJ whole genome shotgun (WGS) entry which is preliminary data.</text>
</comment>
<evidence type="ECO:0000256" key="1">
    <source>
        <dbReference type="ARBA" id="ARBA00023015"/>
    </source>
</evidence>
<dbReference type="PROSITE" id="PS01124">
    <property type="entry name" value="HTH_ARAC_FAMILY_2"/>
    <property type="match status" value="1"/>
</dbReference>
<dbReference type="PANTHER" id="PTHR46796">
    <property type="entry name" value="HTH-TYPE TRANSCRIPTIONAL ACTIVATOR RHAS-RELATED"/>
    <property type="match status" value="1"/>
</dbReference>
<dbReference type="InterPro" id="IPR050204">
    <property type="entry name" value="AraC_XylS_family_regulators"/>
</dbReference>
<dbReference type="PROSITE" id="PS00041">
    <property type="entry name" value="HTH_ARAC_FAMILY_1"/>
    <property type="match status" value="1"/>
</dbReference>
<dbReference type="InterPro" id="IPR009057">
    <property type="entry name" value="Homeodomain-like_sf"/>
</dbReference>
<dbReference type="EMBL" id="JAATEJ010000049">
    <property type="protein sequence ID" value="NJP48374.1"/>
    <property type="molecule type" value="Genomic_DNA"/>
</dbReference>
<name>A0ABX1A381_9ACTN</name>
<dbReference type="PANTHER" id="PTHR46796:SF6">
    <property type="entry name" value="ARAC SUBFAMILY"/>
    <property type="match status" value="1"/>
</dbReference>
<evidence type="ECO:0000256" key="3">
    <source>
        <dbReference type="ARBA" id="ARBA00023163"/>
    </source>
</evidence>
<dbReference type="InterPro" id="IPR018060">
    <property type="entry name" value="HTH_AraC"/>
</dbReference>
<sequence>MMHTVFDREELPPPDRLAALNDLFTGGEHPMRVLSPEPDGFSALVRTVDLAAVNVVELTVSPSHVLRTAPMVRQADPELLCVVVASTGKLVMGQAGREAVLGATDIALYDSSRPFDLQLGAGGEPATVVRAHLPKALLGQPADRVERLLARPLPGHGGFAGLLVHFLGSLTGTAGGYRPDDVARLSGVAADLLTSFVAHHLDAEPDVHEDSRRRALLLSVEAFVRRHLHDPDLTPRAVAAAHHLSVGYLHRLFGARDTTVAAWIRGLRLERAAHDLRDPALLDVPVHRIAARWGFRDHSTFTRTFRTAYGVSPRDFRGSSAAEAELAAGGSGA</sequence>
<keyword evidence="6" id="KW-1185">Reference proteome</keyword>
<organism evidence="5 6">
    <name type="scientific">Actinacidiphila epipremni</name>
    <dbReference type="NCBI Taxonomy" id="2053013"/>
    <lineage>
        <taxon>Bacteria</taxon>
        <taxon>Bacillati</taxon>
        <taxon>Actinomycetota</taxon>
        <taxon>Actinomycetes</taxon>
        <taxon>Kitasatosporales</taxon>
        <taxon>Streptomycetaceae</taxon>
        <taxon>Actinacidiphila</taxon>
    </lineage>
</organism>
<keyword evidence="2" id="KW-0238">DNA-binding</keyword>
<feature type="domain" description="HTH araC/xylS-type" evidence="4">
    <location>
        <begin position="218"/>
        <end position="319"/>
    </location>
</feature>
<dbReference type="Pfam" id="PF14525">
    <property type="entry name" value="AraC_binding_2"/>
    <property type="match status" value="1"/>
</dbReference>
<dbReference type="PRINTS" id="PR00032">
    <property type="entry name" value="HTHARAC"/>
</dbReference>
<evidence type="ECO:0000313" key="6">
    <source>
        <dbReference type="Proteomes" id="UP000734511"/>
    </source>
</evidence>
<dbReference type="Pfam" id="PF12833">
    <property type="entry name" value="HTH_18"/>
    <property type="match status" value="1"/>
</dbReference>
<dbReference type="InterPro" id="IPR035418">
    <property type="entry name" value="AraC-bd_2"/>
</dbReference>
<protein>
    <submittedName>
        <fullName evidence="5">Helix-turn-helix domain-containing protein</fullName>
    </submittedName>
</protein>